<evidence type="ECO:0000313" key="1">
    <source>
        <dbReference type="EMBL" id="MPM25164.1"/>
    </source>
</evidence>
<dbReference type="EMBL" id="VSSQ01004429">
    <property type="protein sequence ID" value="MPM25164.1"/>
    <property type="molecule type" value="Genomic_DNA"/>
</dbReference>
<protein>
    <submittedName>
        <fullName evidence="1">Uncharacterized protein</fullName>
    </submittedName>
</protein>
<organism evidence="1">
    <name type="scientific">bioreactor metagenome</name>
    <dbReference type="NCBI Taxonomy" id="1076179"/>
    <lineage>
        <taxon>unclassified sequences</taxon>
        <taxon>metagenomes</taxon>
        <taxon>ecological metagenomes</taxon>
    </lineage>
</organism>
<comment type="caution">
    <text evidence="1">The sequence shown here is derived from an EMBL/GenBank/DDBJ whole genome shotgun (WGS) entry which is preliminary data.</text>
</comment>
<sequence length="270" mass="31829">MTAIQHISQSYEDSLLKPFTWADFLQQMQQYHPKKGANLHICLPESNLLLRPLPEYPFLNNKAMHKALHIYDEQVLIDSPDKYFISHGFHPTSVEERKKENRWSGMMYALKREPFQCFLDACEQTPFHLDSIVLRPSLYLELLGISSQENQLILLEIQADWMRIHFLESGLLTHYRDFNWPDQKDCQTPNSLQVHLQAYLHYLIQKNPQAIPICVFCVSESNVQSFDRMAIIHRDWQVHFPNIHFLEPLEEDKTAQITQLLCMKPRGNIL</sequence>
<gene>
    <name evidence="1" type="ORF">SDC9_71654</name>
</gene>
<accession>A0A644YGC7</accession>
<dbReference type="AlphaFoldDB" id="A0A644YGC7"/>
<name>A0A644YGC7_9ZZZZ</name>
<proteinExistence type="predicted"/>
<reference evidence="1" key="1">
    <citation type="submission" date="2019-08" db="EMBL/GenBank/DDBJ databases">
        <authorList>
            <person name="Kucharzyk K."/>
            <person name="Murdoch R.W."/>
            <person name="Higgins S."/>
            <person name="Loffler F."/>
        </authorList>
    </citation>
    <scope>NUCLEOTIDE SEQUENCE</scope>
</reference>